<organism evidence="8 9">
    <name type="scientific">Prauserella rugosa</name>
    <dbReference type="NCBI Taxonomy" id="43354"/>
    <lineage>
        <taxon>Bacteria</taxon>
        <taxon>Bacillati</taxon>
        <taxon>Actinomycetota</taxon>
        <taxon>Actinomycetes</taxon>
        <taxon>Pseudonocardiales</taxon>
        <taxon>Pseudonocardiaceae</taxon>
        <taxon>Prauserella</taxon>
    </lineage>
</organism>
<feature type="compositionally biased region" description="Low complexity" evidence="7">
    <location>
        <begin position="267"/>
        <end position="277"/>
    </location>
</feature>
<dbReference type="EMBL" id="VLJV01000001">
    <property type="protein sequence ID" value="TWH22541.1"/>
    <property type="molecule type" value="Genomic_DNA"/>
</dbReference>
<comment type="subcellular location">
    <subcellularLocation>
        <location evidence="6">Cell membrane</location>
        <topology evidence="6">Multi-pass membrane protein</topology>
    </subcellularLocation>
    <subcellularLocation>
        <location evidence="1">Membrane</location>
    </subcellularLocation>
</comment>
<evidence type="ECO:0000256" key="5">
    <source>
        <dbReference type="ARBA" id="ARBA00023136"/>
    </source>
</evidence>
<keyword evidence="9" id="KW-1185">Reference proteome</keyword>
<reference evidence="8 9" key="1">
    <citation type="submission" date="2019-07" db="EMBL/GenBank/DDBJ databases">
        <title>R&amp;d 2014.</title>
        <authorList>
            <person name="Klenk H.-P."/>
        </authorList>
    </citation>
    <scope>NUCLEOTIDE SEQUENCE [LARGE SCALE GENOMIC DNA]</scope>
    <source>
        <strain evidence="8 9">DSM 43194</strain>
    </source>
</reference>
<gene>
    <name evidence="8" type="ORF">JD82_04422</name>
</gene>
<comment type="caution">
    <text evidence="8">The sequence shown here is derived from an EMBL/GenBank/DDBJ whole genome shotgun (WGS) entry which is preliminary data.</text>
</comment>
<keyword evidence="3 6" id="KW-0812">Transmembrane</keyword>
<feature type="transmembrane region" description="Helical" evidence="6">
    <location>
        <begin position="12"/>
        <end position="34"/>
    </location>
</feature>
<evidence type="ECO:0000256" key="2">
    <source>
        <dbReference type="ARBA" id="ARBA00007165"/>
    </source>
</evidence>
<sequence>MRWRFLLKPGWLALTVVVFVFAALCFTVLAPWQFHRHDERAAQNEAVSTAGAPSPLNEVLPRGTSPDGDTQWKRVTIEGTYLPDDEVIARLRTVQGEPAFEVLTPLRTTDGQVVLIDRGYVRPDNNTGVSEFDPPPQGRVTVEARVRVDEDDPSDRDAFADESTGGRLHSYSVDSRVVARATGLDIRPGYFQLEPGQPGVTNALPLPQLQAGPFFSYALQWIAFGAMALLGWLYFTIREARPGGALADPEPERTAEPAPASRSTAPSGNSSGGNSSDSGDDSEGGAEPRTAEPGAPAQPGAPADRRAAAKRPKKSKRKSVAQILAEDEEAEASADAGSSQR</sequence>
<feature type="compositionally biased region" description="Low complexity" evidence="7">
    <location>
        <begin position="291"/>
        <end position="302"/>
    </location>
</feature>
<dbReference type="Pfam" id="PF02104">
    <property type="entry name" value="SURF1"/>
    <property type="match status" value="1"/>
</dbReference>
<name>A0A660CMQ5_9PSEU</name>
<keyword evidence="6" id="KW-1003">Cell membrane</keyword>
<dbReference type="AlphaFoldDB" id="A0A660CMQ5"/>
<dbReference type="InterPro" id="IPR002994">
    <property type="entry name" value="Surf1/Shy1"/>
</dbReference>
<evidence type="ECO:0000313" key="8">
    <source>
        <dbReference type="EMBL" id="TWH22541.1"/>
    </source>
</evidence>
<dbReference type="PANTHER" id="PTHR23427:SF2">
    <property type="entry name" value="SURFEIT LOCUS PROTEIN 1"/>
    <property type="match status" value="1"/>
</dbReference>
<dbReference type="CDD" id="cd06662">
    <property type="entry name" value="SURF1"/>
    <property type="match status" value="1"/>
</dbReference>
<proteinExistence type="inferred from homology"/>
<evidence type="ECO:0000256" key="6">
    <source>
        <dbReference type="RuleBase" id="RU363076"/>
    </source>
</evidence>
<dbReference type="InterPro" id="IPR045214">
    <property type="entry name" value="Surf1/Surf4"/>
</dbReference>
<evidence type="ECO:0000256" key="7">
    <source>
        <dbReference type="SAM" id="MobiDB-lite"/>
    </source>
</evidence>
<dbReference type="PANTHER" id="PTHR23427">
    <property type="entry name" value="SURFEIT LOCUS PROTEIN"/>
    <property type="match status" value="1"/>
</dbReference>
<feature type="transmembrane region" description="Helical" evidence="6">
    <location>
        <begin position="214"/>
        <end position="235"/>
    </location>
</feature>
<evidence type="ECO:0000256" key="3">
    <source>
        <dbReference type="ARBA" id="ARBA00022692"/>
    </source>
</evidence>
<keyword evidence="5 6" id="KW-0472">Membrane</keyword>
<evidence type="ECO:0000256" key="4">
    <source>
        <dbReference type="ARBA" id="ARBA00022989"/>
    </source>
</evidence>
<keyword evidence="4 6" id="KW-1133">Transmembrane helix</keyword>
<feature type="region of interest" description="Disordered" evidence="7">
    <location>
        <begin position="44"/>
        <end position="70"/>
    </location>
</feature>
<dbReference type="OrthoDB" id="9807214at2"/>
<evidence type="ECO:0000256" key="1">
    <source>
        <dbReference type="ARBA" id="ARBA00004370"/>
    </source>
</evidence>
<feature type="compositionally biased region" description="Basic residues" evidence="7">
    <location>
        <begin position="308"/>
        <end position="319"/>
    </location>
</feature>
<accession>A0A660CMQ5</accession>
<dbReference type="Proteomes" id="UP000317303">
    <property type="component" value="Unassembled WGS sequence"/>
</dbReference>
<protein>
    <recommendedName>
        <fullName evidence="6">SURF1-like protein</fullName>
    </recommendedName>
</protein>
<comment type="similarity">
    <text evidence="2 6">Belongs to the SURF1 family.</text>
</comment>
<dbReference type="GO" id="GO:0005886">
    <property type="term" value="C:plasma membrane"/>
    <property type="evidence" value="ECO:0007669"/>
    <property type="project" value="UniProtKB-SubCell"/>
</dbReference>
<evidence type="ECO:0000313" key="9">
    <source>
        <dbReference type="Proteomes" id="UP000317303"/>
    </source>
</evidence>
<feature type="region of interest" description="Disordered" evidence="7">
    <location>
        <begin position="244"/>
        <end position="341"/>
    </location>
</feature>
<dbReference type="PROSITE" id="PS50895">
    <property type="entry name" value="SURF1"/>
    <property type="match status" value="1"/>
</dbReference>